<reference evidence="3 4" key="1">
    <citation type="submission" date="2017-08" db="EMBL/GenBank/DDBJ databases">
        <title>The complete genome sequence of Nocardiopsis gilva YIM 90087.</title>
        <authorList>
            <person name="Yin M."/>
            <person name="Tang S."/>
        </authorList>
    </citation>
    <scope>NUCLEOTIDE SEQUENCE [LARGE SCALE GENOMIC DNA]</scope>
    <source>
        <strain evidence="3 4">YIM 90087</strain>
    </source>
</reference>
<dbReference type="GO" id="GO:0008982">
    <property type="term" value="F:protein-N(PI)-phosphohistidine-sugar phosphotransferase activity"/>
    <property type="evidence" value="ECO:0007669"/>
    <property type="project" value="InterPro"/>
</dbReference>
<dbReference type="SUPFAM" id="SSF52794">
    <property type="entry name" value="PTS system IIB component-like"/>
    <property type="match status" value="1"/>
</dbReference>
<name>A0A223SA28_9ACTN</name>
<organism evidence="3 4">
    <name type="scientific">Nocardiopsis gilva YIM 90087</name>
    <dbReference type="NCBI Taxonomy" id="1235441"/>
    <lineage>
        <taxon>Bacteria</taxon>
        <taxon>Bacillati</taxon>
        <taxon>Actinomycetota</taxon>
        <taxon>Actinomycetes</taxon>
        <taxon>Streptosporangiales</taxon>
        <taxon>Nocardiopsidaceae</taxon>
        <taxon>Nocardiopsis</taxon>
    </lineage>
</organism>
<dbReference type="RefSeq" id="WP_033300842.1">
    <property type="nucleotide sequence ID" value="NZ_CP022753.1"/>
</dbReference>
<gene>
    <name evidence="3" type="ORF">CDO52_21185</name>
</gene>
<dbReference type="Gene3D" id="3.40.50.2300">
    <property type="match status" value="1"/>
</dbReference>
<accession>A0A223SA28</accession>
<dbReference type="OrthoDB" id="6603449at2"/>
<keyword evidence="1" id="KW-0808">Transferase</keyword>
<dbReference type="EMBL" id="CP022753">
    <property type="protein sequence ID" value="ASU84971.1"/>
    <property type="molecule type" value="Genomic_DNA"/>
</dbReference>
<feature type="domain" description="PTS EIIB type-2" evidence="2">
    <location>
        <begin position="1"/>
        <end position="91"/>
    </location>
</feature>
<sequence>MKILAVCGMGIGTSVILTTNISKAAHDLGLDAEIEVADIWTADGAAADADVVMTSGELAAELGDVGVPVAVIDDFLDADEVRARLAAAIGH</sequence>
<evidence type="ECO:0000259" key="2">
    <source>
        <dbReference type="PROSITE" id="PS51099"/>
    </source>
</evidence>
<dbReference type="InterPro" id="IPR036095">
    <property type="entry name" value="PTS_EIIB-like_sf"/>
</dbReference>
<dbReference type="InterPro" id="IPR003501">
    <property type="entry name" value="PTS_EIIB_2/3"/>
</dbReference>
<dbReference type="InterPro" id="IPR013011">
    <property type="entry name" value="PTS_EIIB_2"/>
</dbReference>
<dbReference type="Proteomes" id="UP000215005">
    <property type="component" value="Chromosome"/>
</dbReference>
<keyword evidence="4" id="KW-1185">Reference proteome</keyword>
<dbReference type="AlphaFoldDB" id="A0A223SA28"/>
<evidence type="ECO:0000313" key="4">
    <source>
        <dbReference type="Proteomes" id="UP000215005"/>
    </source>
</evidence>
<evidence type="ECO:0000313" key="3">
    <source>
        <dbReference type="EMBL" id="ASU84971.1"/>
    </source>
</evidence>
<dbReference type="GO" id="GO:0009401">
    <property type="term" value="P:phosphoenolpyruvate-dependent sugar phosphotransferase system"/>
    <property type="evidence" value="ECO:0007669"/>
    <property type="project" value="InterPro"/>
</dbReference>
<dbReference type="PROSITE" id="PS51099">
    <property type="entry name" value="PTS_EIIB_TYPE_2"/>
    <property type="match status" value="1"/>
</dbReference>
<protein>
    <submittedName>
        <fullName evidence="3">PTS ascorbate transporter subunit IIB</fullName>
    </submittedName>
</protein>
<dbReference type="KEGG" id="ngv:CDO52_21185"/>
<proteinExistence type="predicted"/>
<dbReference type="Pfam" id="PF02302">
    <property type="entry name" value="PTS_IIB"/>
    <property type="match status" value="1"/>
</dbReference>
<evidence type="ECO:0000256" key="1">
    <source>
        <dbReference type="ARBA" id="ARBA00022679"/>
    </source>
</evidence>
<dbReference type="CDD" id="cd05563">
    <property type="entry name" value="PTS_IIB_ascorbate"/>
    <property type="match status" value="1"/>
</dbReference>